<keyword evidence="4" id="KW-1185">Reference proteome</keyword>
<evidence type="ECO:0000259" key="2">
    <source>
        <dbReference type="Pfam" id="PF00534"/>
    </source>
</evidence>
<dbReference type="Pfam" id="PF00534">
    <property type="entry name" value="Glycos_transf_1"/>
    <property type="match status" value="1"/>
</dbReference>
<dbReference type="PANTHER" id="PTHR46401">
    <property type="entry name" value="GLYCOSYLTRANSFERASE WBBK-RELATED"/>
    <property type="match status" value="1"/>
</dbReference>
<organism evidence="3 4">
    <name type="scientific">Pedobacter ginsengiterrae</name>
    <dbReference type="NCBI Taxonomy" id="871696"/>
    <lineage>
        <taxon>Bacteria</taxon>
        <taxon>Pseudomonadati</taxon>
        <taxon>Bacteroidota</taxon>
        <taxon>Sphingobacteriia</taxon>
        <taxon>Sphingobacteriales</taxon>
        <taxon>Sphingobacteriaceae</taxon>
        <taxon>Pedobacter</taxon>
    </lineage>
</organism>
<reference evidence="4" key="1">
    <citation type="journal article" date="2019" name="Int. J. Syst. Evol. Microbiol.">
        <title>The Global Catalogue of Microorganisms (GCM) 10K type strain sequencing project: providing services to taxonomists for standard genome sequencing and annotation.</title>
        <authorList>
            <consortium name="The Broad Institute Genomics Platform"/>
            <consortium name="The Broad Institute Genome Sequencing Center for Infectious Disease"/>
            <person name="Wu L."/>
            <person name="Ma J."/>
        </authorList>
    </citation>
    <scope>NUCLEOTIDE SEQUENCE [LARGE SCALE GENOMIC DNA]</scope>
    <source>
        <strain evidence="4">JCM 17338</strain>
    </source>
</reference>
<accession>A0ABP7QKY3</accession>
<proteinExistence type="predicted"/>
<dbReference type="PANTHER" id="PTHR46401:SF2">
    <property type="entry name" value="GLYCOSYLTRANSFERASE WBBK-RELATED"/>
    <property type="match status" value="1"/>
</dbReference>
<dbReference type="Gene3D" id="3.40.50.2000">
    <property type="entry name" value="Glycogen Phosphorylase B"/>
    <property type="match status" value="1"/>
</dbReference>
<keyword evidence="1" id="KW-0808">Transferase</keyword>
<name>A0ABP7QKY3_9SPHI</name>
<feature type="domain" description="Glycosyl transferase family 1" evidence="2">
    <location>
        <begin position="220"/>
        <end position="275"/>
    </location>
</feature>
<sequence>MDKKKIYVICPDRDKPLGGVKQLYRLVDVLNSLGHEAYVLHKKKNFRVTWYTNNTAVINFAGVFKKLNWYKKNFFMQFIEGLLFGKKMPEEGSILVFPEIYGPHINYFTEYSIVIFNQNCYYTFEQFPAFKASNSPYNNSNLLGCLVVSKDSENYLSQFYPQVKTNRIRIGLSETFSYSSKKKKQIAFMPRKLAEDANQIYQFLNGKDYFKEWEFVAIDGLNEEQVASLLKESAIFLSFNHREGFGLPPVEAMACGCFVIGYTGNAGEEYFKPEFSIKVADRNILDFLSKLENTIIQYNNNPTELLNKGKLASEYILSIYNKDNEHIDIENAWKRIAESN</sequence>
<dbReference type="SUPFAM" id="SSF53756">
    <property type="entry name" value="UDP-Glycosyltransferase/glycogen phosphorylase"/>
    <property type="match status" value="1"/>
</dbReference>
<protein>
    <recommendedName>
        <fullName evidence="2">Glycosyl transferase family 1 domain-containing protein</fullName>
    </recommendedName>
</protein>
<evidence type="ECO:0000313" key="4">
    <source>
        <dbReference type="Proteomes" id="UP001501081"/>
    </source>
</evidence>
<dbReference type="InterPro" id="IPR001296">
    <property type="entry name" value="Glyco_trans_1"/>
</dbReference>
<evidence type="ECO:0000256" key="1">
    <source>
        <dbReference type="ARBA" id="ARBA00022679"/>
    </source>
</evidence>
<evidence type="ECO:0000313" key="3">
    <source>
        <dbReference type="EMBL" id="GAA3983832.1"/>
    </source>
</evidence>
<comment type="caution">
    <text evidence="3">The sequence shown here is derived from an EMBL/GenBank/DDBJ whole genome shotgun (WGS) entry which is preliminary data.</text>
</comment>
<gene>
    <name evidence="3" type="ORF">GCM10022246_39570</name>
</gene>
<dbReference type="Proteomes" id="UP001501081">
    <property type="component" value="Unassembled WGS sequence"/>
</dbReference>
<dbReference type="EMBL" id="BAABAK010000020">
    <property type="protein sequence ID" value="GAA3983832.1"/>
    <property type="molecule type" value="Genomic_DNA"/>
</dbReference>
<dbReference type="RefSeq" id="WP_344769845.1">
    <property type="nucleotide sequence ID" value="NZ_BAABAK010000020.1"/>
</dbReference>